<sequence length="80" mass="8420">MAILKPRNQVKTRILSVRVDADLLAQIDAIRAEAEACGFEFDTADVCARALAAAVKSARAELAAAVQTQAAPQRLDGIAV</sequence>
<evidence type="ECO:0000313" key="1">
    <source>
        <dbReference type="EMBL" id="OIQ93538.1"/>
    </source>
</evidence>
<reference evidence="1" key="1">
    <citation type="submission" date="2016-10" db="EMBL/GenBank/DDBJ databases">
        <title>Sequence of Gallionella enrichment culture.</title>
        <authorList>
            <person name="Poehlein A."/>
            <person name="Muehling M."/>
            <person name="Daniel R."/>
        </authorList>
    </citation>
    <scope>NUCLEOTIDE SEQUENCE</scope>
</reference>
<name>A0A1J5RDW3_9ZZZZ</name>
<dbReference type="EMBL" id="MLJW01000205">
    <property type="protein sequence ID" value="OIQ93538.1"/>
    <property type="molecule type" value="Genomic_DNA"/>
</dbReference>
<gene>
    <name evidence="1" type="ORF">GALL_244980</name>
</gene>
<organism evidence="1">
    <name type="scientific">mine drainage metagenome</name>
    <dbReference type="NCBI Taxonomy" id="410659"/>
    <lineage>
        <taxon>unclassified sequences</taxon>
        <taxon>metagenomes</taxon>
        <taxon>ecological metagenomes</taxon>
    </lineage>
</organism>
<proteinExistence type="predicted"/>
<dbReference type="AlphaFoldDB" id="A0A1J5RDW3"/>
<protein>
    <submittedName>
        <fullName evidence="1">Uncharacterized protein</fullName>
    </submittedName>
</protein>
<accession>A0A1J5RDW3</accession>
<comment type="caution">
    <text evidence="1">The sequence shown here is derived from an EMBL/GenBank/DDBJ whole genome shotgun (WGS) entry which is preliminary data.</text>
</comment>